<sequence length="181" mass="19327">MEPLIGQIMMFAGTFAPKGWAYCEGQLISISQNQALYSILGNTYGGDGINNFALPDLRGRAPIHKGHGPGLSPINLGEQGGTEKVTLDMSNMPAHNHALNVSNSAGTSFNPEGNVPAASQFQENRQSPVINVNSYNGNFPNTAMSPSTISVQGGNQPFNSRNPYLGINYIIALEGVYPMRD</sequence>
<dbReference type="Pfam" id="PF07484">
    <property type="entry name" value="Collar"/>
    <property type="match status" value="1"/>
</dbReference>
<dbReference type="Proteomes" id="UP001165430">
    <property type="component" value="Unassembled WGS sequence"/>
</dbReference>
<gene>
    <name evidence="2" type="ORF">MM213_01295</name>
</gene>
<evidence type="ECO:0000313" key="3">
    <source>
        <dbReference type="Proteomes" id="UP001165430"/>
    </source>
</evidence>
<accession>A0ABS9V6Q8</accession>
<dbReference type="RefSeq" id="WP_241409492.1">
    <property type="nucleotide sequence ID" value="NZ_JAKZGO010000001.1"/>
</dbReference>
<organism evidence="2 3">
    <name type="scientific">Belliella alkalica</name>
    <dbReference type="NCBI Taxonomy" id="1730871"/>
    <lineage>
        <taxon>Bacteria</taxon>
        <taxon>Pseudomonadati</taxon>
        <taxon>Bacteroidota</taxon>
        <taxon>Cytophagia</taxon>
        <taxon>Cytophagales</taxon>
        <taxon>Cyclobacteriaceae</taxon>
        <taxon>Belliella</taxon>
    </lineage>
</organism>
<name>A0ABS9V6Q8_9BACT</name>
<dbReference type="Gene3D" id="3.90.1340.10">
    <property type="entry name" value="Phage tail collar domain"/>
    <property type="match status" value="1"/>
</dbReference>
<proteinExistence type="predicted"/>
<dbReference type="EMBL" id="JAKZGO010000001">
    <property type="protein sequence ID" value="MCH7412102.1"/>
    <property type="molecule type" value="Genomic_DNA"/>
</dbReference>
<dbReference type="SUPFAM" id="SSF88874">
    <property type="entry name" value="Receptor-binding domain of short tail fibre protein gp12"/>
    <property type="match status" value="1"/>
</dbReference>
<dbReference type="InterPro" id="IPR037053">
    <property type="entry name" value="Phage_tail_collar_dom_sf"/>
</dbReference>
<comment type="caution">
    <text evidence="2">The sequence shown here is derived from an EMBL/GenBank/DDBJ whole genome shotgun (WGS) entry which is preliminary data.</text>
</comment>
<feature type="domain" description="Phage tail collar" evidence="1">
    <location>
        <begin position="6"/>
        <end position="62"/>
    </location>
</feature>
<keyword evidence="3" id="KW-1185">Reference proteome</keyword>
<protein>
    <submittedName>
        <fullName evidence="2">Tail fiber protein</fullName>
    </submittedName>
</protein>
<evidence type="ECO:0000313" key="2">
    <source>
        <dbReference type="EMBL" id="MCH7412102.1"/>
    </source>
</evidence>
<evidence type="ECO:0000259" key="1">
    <source>
        <dbReference type="Pfam" id="PF07484"/>
    </source>
</evidence>
<dbReference type="InterPro" id="IPR011083">
    <property type="entry name" value="Phage_tail_collar_dom"/>
</dbReference>
<reference evidence="2" key="1">
    <citation type="submission" date="2022-03" db="EMBL/GenBank/DDBJ databases">
        <title>De novo assembled genomes of Belliella spp. (Cyclobacteriaceae) strains.</title>
        <authorList>
            <person name="Szabo A."/>
            <person name="Korponai K."/>
            <person name="Felfoldi T."/>
        </authorList>
    </citation>
    <scope>NUCLEOTIDE SEQUENCE</scope>
    <source>
        <strain evidence="2">DSM 111903</strain>
    </source>
</reference>